<accession>A0A4Q7VHM0</accession>
<dbReference type="AlphaFoldDB" id="A0A4Q7VHM0"/>
<dbReference type="Proteomes" id="UP000293562">
    <property type="component" value="Unassembled WGS sequence"/>
</dbReference>
<reference evidence="1 2" key="1">
    <citation type="submission" date="2019-02" db="EMBL/GenBank/DDBJ databases">
        <title>Genomic Encyclopedia of Type Strains, Phase IV (KMG-IV): sequencing the most valuable type-strain genomes for metagenomic binning, comparative biology and taxonomic classification.</title>
        <authorList>
            <person name="Goeker M."/>
        </authorList>
    </citation>
    <scope>NUCLEOTIDE SEQUENCE [LARGE SCALE GENOMIC DNA]</scope>
    <source>
        <strain evidence="1 2">DSM 28825</strain>
    </source>
</reference>
<name>A0A4Q7VHM0_9BACT</name>
<protein>
    <submittedName>
        <fullName evidence="1">Uncharacterized protein</fullName>
    </submittedName>
</protein>
<keyword evidence="2" id="KW-1185">Reference proteome</keyword>
<comment type="caution">
    <text evidence="1">The sequence shown here is derived from an EMBL/GenBank/DDBJ whole genome shotgun (WGS) entry which is preliminary data.</text>
</comment>
<dbReference type="EMBL" id="SHKN01000001">
    <property type="protein sequence ID" value="RZT95534.1"/>
    <property type="molecule type" value="Genomic_DNA"/>
</dbReference>
<evidence type="ECO:0000313" key="2">
    <source>
        <dbReference type="Proteomes" id="UP000293562"/>
    </source>
</evidence>
<proteinExistence type="predicted"/>
<evidence type="ECO:0000313" key="1">
    <source>
        <dbReference type="EMBL" id="RZT95534.1"/>
    </source>
</evidence>
<organism evidence="1 2">
    <name type="scientific">Ancylomarina subtilis</name>
    <dbReference type="NCBI Taxonomy" id="1639035"/>
    <lineage>
        <taxon>Bacteria</taxon>
        <taxon>Pseudomonadati</taxon>
        <taxon>Bacteroidota</taxon>
        <taxon>Bacteroidia</taxon>
        <taxon>Marinilabiliales</taxon>
        <taxon>Marinifilaceae</taxon>
        <taxon>Ancylomarina</taxon>
    </lineage>
</organism>
<gene>
    <name evidence="1" type="ORF">EV201_0157</name>
</gene>
<sequence length="44" mass="5010">MNLMISGLAVVCSITIDFTAKSHRLLIHRFVPLFISRNGRRIIV</sequence>